<evidence type="ECO:0000256" key="5">
    <source>
        <dbReference type="ARBA" id="ARBA00023170"/>
    </source>
</evidence>
<comment type="subcellular location">
    <subcellularLocation>
        <location evidence="1">Membrane</location>
        <topology evidence="1">Multi-pass membrane protein</topology>
    </subcellularLocation>
</comment>
<protein>
    <recommendedName>
        <fullName evidence="7">Receptor ligand binding region domain-containing protein</fullName>
    </recommendedName>
</protein>
<keyword evidence="9" id="KW-1185">Reference proteome</keyword>
<dbReference type="Proteomes" id="UP001176940">
    <property type="component" value="Unassembled WGS sequence"/>
</dbReference>
<dbReference type="InterPro" id="IPR000068">
    <property type="entry name" value="GPCR_3_Ca_sens_rcpt-rel"/>
</dbReference>
<evidence type="ECO:0000256" key="3">
    <source>
        <dbReference type="ARBA" id="ARBA00022989"/>
    </source>
</evidence>
<evidence type="ECO:0000256" key="2">
    <source>
        <dbReference type="ARBA" id="ARBA00022692"/>
    </source>
</evidence>
<dbReference type="EMBL" id="CAUEEQ010078982">
    <property type="protein sequence ID" value="CAJ0968147.1"/>
    <property type="molecule type" value="Genomic_DNA"/>
</dbReference>
<dbReference type="Pfam" id="PF01094">
    <property type="entry name" value="ANF_receptor"/>
    <property type="match status" value="1"/>
</dbReference>
<reference evidence="8" key="1">
    <citation type="submission" date="2023-07" db="EMBL/GenBank/DDBJ databases">
        <authorList>
            <person name="Stuckert A."/>
        </authorList>
    </citation>
    <scope>NUCLEOTIDE SEQUENCE</scope>
</reference>
<dbReference type="PANTHER" id="PTHR24061:SF559">
    <property type="entry name" value="EXTRACELLULAR CALCIUM-SENSING RECEPTOR-LIKE"/>
    <property type="match status" value="1"/>
</dbReference>
<comment type="caution">
    <text evidence="8">The sequence shown here is derived from an EMBL/GenBank/DDBJ whole genome shotgun (WGS) entry which is preliminary data.</text>
</comment>
<evidence type="ECO:0000259" key="7">
    <source>
        <dbReference type="Pfam" id="PF01094"/>
    </source>
</evidence>
<sequence length="312" mass="34986">MSIHVSGFTRTKVKFFFQTLVRSEVMSECIRYSGFLSMSQISHFSTSPLLSDRKKFPSFFRTVPSDVFQSKALAQLILHFGWTWIGLLAVESDYGQEGIQLVRKEIVKAGACVAFTETIITRRPDRNAPLIVNILKQSSARVVVVFCKDIDLFPILMEMVKQDVAQLIFVASEALATSTFFEGMSASLVMGMIGVALNSGTIPGLQNFLNKVHPSMPLGGKWAKILWELTFNCEFLKENITSSMTSSVKQCTGAEDLKSVTNRYTNVGSLRVTYKAYIAVQIIAKALEDLKYYQIKGLHQTVADIFKFKPWQ</sequence>
<proteinExistence type="predicted"/>
<feature type="non-terminal residue" evidence="8">
    <location>
        <position position="312"/>
    </location>
</feature>
<dbReference type="InterPro" id="IPR028082">
    <property type="entry name" value="Peripla_BP_I"/>
</dbReference>
<dbReference type="PRINTS" id="PR00248">
    <property type="entry name" value="GPCRMGR"/>
</dbReference>
<dbReference type="PRINTS" id="PR00592">
    <property type="entry name" value="CASENSINGR"/>
</dbReference>
<evidence type="ECO:0000313" key="8">
    <source>
        <dbReference type="EMBL" id="CAJ0968147.1"/>
    </source>
</evidence>
<dbReference type="PANTHER" id="PTHR24061">
    <property type="entry name" value="CALCIUM-SENSING RECEPTOR-RELATED"/>
    <property type="match status" value="1"/>
</dbReference>
<dbReference type="InterPro" id="IPR001828">
    <property type="entry name" value="ANF_lig-bd_rcpt"/>
</dbReference>
<dbReference type="InterPro" id="IPR000337">
    <property type="entry name" value="GPCR_3"/>
</dbReference>
<accession>A0ABN9MRX0</accession>
<keyword evidence="5" id="KW-0675">Receptor</keyword>
<name>A0ABN9MRX0_9NEOB</name>
<keyword evidence="2" id="KW-0812">Transmembrane</keyword>
<evidence type="ECO:0000313" key="9">
    <source>
        <dbReference type="Proteomes" id="UP001176940"/>
    </source>
</evidence>
<gene>
    <name evidence="8" type="ORF">RIMI_LOCUS22844539</name>
</gene>
<keyword evidence="3" id="KW-1133">Transmembrane helix</keyword>
<evidence type="ECO:0000256" key="4">
    <source>
        <dbReference type="ARBA" id="ARBA00023136"/>
    </source>
</evidence>
<organism evidence="8 9">
    <name type="scientific">Ranitomeya imitator</name>
    <name type="common">mimic poison frog</name>
    <dbReference type="NCBI Taxonomy" id="111125"/>
    <lineage>
        <taxon>Eukaryota</taxon>
        <taxon>Metazoa</taxon>
        <taxon>Chordata</taxon>
        <taxon>Craniata</taxon>
        <taxon>Vertebrata</taxon>
        <taxon>Euteleostomi</taxon>
        <taxon>Amphibia</taxon>
        <taxon>Batrachia</taxon>
        <taxon>Anura</taxon>
        <taxon>Neobatrachia</taxon>
        <taxon>Hyloidea</taxon>
        <taxon>Dendrobatidae</taxon>
        <taxon>Dendrobatinae</taxon>
        <taxon>Ranitomeya</taxon>
    </lineage>
</organism>
<dbReference type="Gene3D" id="3.40.50.2300">
    <property type="match status" value="3"/>
</dbReference>
<feature type="domain" description="Receptor ligand binding region" evidence="7">
    <location>
        <begin position="22"/>
        <end position="292"/>
    </location>
</feature>
<evidence type="ECO:0000256" key="6">
    <source>
        <dbReference type="ARBA" id="ARBA00023180"/>
    </source>
</evidence>
<evidence type="ECO:0000256" key="1">
    <source>
        <dbReference type="ARBA" id="ARBA00004141"/>
    </source>
</evidence>
<dbReference type="SUPFAM" id="SSF53822">
    <property type="entry name" value="Periplasmic binding protein-like I"/>
    <property type="match status" value="1"/>
</dbReference>
<keyword evidence="6" id="KW-0325">Glycoprotein</keyword>
<keyword evidence="4" id="KW-0472">Membrane</keyword>